<dbReference type="Proteomes" id="UP000318878">
    <property type="component" value="Unassembled WGS sequence"/>
</dbReference>
<dbReference type="OrthoDB" id="244263at2"/>
<dbReference type="EMBL" id="SJPF01000001">
    <property type="protein sequence ID" value="TWT39387.1"/>
    <property type="molecule type" value="Genomic_DNA"/>
</dbReference>
<keyword evidence="4" id="KW-1185">Reference proteome</keyword>
<feature type="region of interest" description="Disordered" evidence="1">
    <location>
        <begin position="441"/>
        <end position="499"/>
    </location>
</feature>
<feature type="transmembrane region" description="Helical" evidence="2">
    <location>
        <begin position="12"/>
        <end position="33"/>
    </location>
</feature>
<evidence type="ECO:0000313" key="3">
    <source>
        <dbReference type="EMBL" id="TWT39387.1"/>
    </source>
</evidence>
<evidence type="ECO:0000256" key="2">
    <source>
        <dbReference type="SAM" id="Phobius"/>
    </source>
</evidence>
<evidence type="ECO:0000313" key="4">
    <source>
        <dbReference type="Proteomes" id="UP000318878"/>
    </source>
</evidence>
<dbReference type="RefSeq" id="WP_146429560.1">
    <property type="nucleotide sequence ID" value="NZ_SJPF01000001.1"/>
</dbReference>
<sequence>MTDETPKKRSWFWWILSGAGAIALLIAAAPTLVSYRPLTQRGLSAVLAASEFEVMVDRVSLGWLTPTRIEGLQIRQREDKFTVSVPKMRNDVYFWQLIVNPRQLGNLEIIKPNLHFVIQKQEDSLIDSVASEPAPIDETKLTEALNRQVSIEIQDATLSANRPGGAEWKIEHFDLYGHLTPSTAEHGPLLQFDHIQAMHHFQLTEEMCDDLLKYAVPIMHGVTNVNGEASLRFEEWEFPLDNPKQGSGHGTLEIHHASLIAGPIVRSLTDALKIEPTVQIADNCQINFRLENGRVYHKGLEIGFPNCRVQTSGSVGLDDTLDILCVIPVPLDKTLSEETPILKMLRGKTVRLKITGTLQEPQVALADAPEVVAASFLEDVQEGDVDLGQAISAAGGMLQRMRSEMPINPLERLRGDASPTGEDAAAPRPLGGLFNRLRQGIGGMIDNGPPAEMIPSIDIQPLPQEDVPPPPPMPDPTSRNSAGAPAPPRPEPSSRTIDL</sequence>
<comment type="caution">
    <text evidence="3">The sequence shown here is derived from an EMBL/GenBank/DDBJ whole genome shotgun (WGS) entry which is preliminary data.</text>
</comment>
<gene>
    <name evidence="3" type="ORF">Enr8_10860</name>
</gene>
<accession>A0A5C5VMV5</accession>
<reference evidence="3 4" key="1">
    <citation type="submission" date="2019-02" db="EMBL/GenBank/DDBJ databases">
        <title>Deep-cultivation of Planctomycetes and their phenomic and genomic characterization uncovers novel biology.</title>
        <authorList>
            <person name="Wiegand S."/>
            <person name="Jogler M."/>
            <person name="Boedeker C."/>
            <person name="Pinto D."/>
            <person name="Vollmers J."/>
            <person name="Rivas-Marin E."/>
            <person name="Kohn T."/>
            <person name="Peeters S.H."/>
            <person name="Heuer A."/>
            <person name="Rast P."/>
            <person name="Oberbeckmann S."/>
            <person name="Bunk B."/>
            <person name="Jeske O."/>
            <person name="Meyerdierks A."/>
            <person name="Storesund J.E."/>
            <person name="Kallscheuer N."/>
            <person name="Luecker S."/>
            <person name="Lage O.M."/>
            <person name="Pohl T."/>
            <person name="Merkel B.J."/>
            <person name="Hornburger P."/>
            <person name="Mueller R.-W."/>
            <person name="Bruemmer F."/>
            <person name="Labrenz M."/>
            <person name="Spormann A.M."/>
            <person name="Op Den Camp H."/>
            <person name="Overmann J."/>
            <person name="Amann R."/>
            <person name="Jetten M.S.M."/>
            <person name="Mascher T."/>
            <person name="Medema M.H."/>
            <person name="Devos D.P."/>
            <person name="Kaster A.-K."/>
            <person name="Ovreas L."/>
            <person name="Rohde M."/>
            <person name="Galperin M.Y."/>
            <person name="Jogler C."/>
        </authorList>
    </citation>
    <scope>NUCLEOTIDE SEQUENCE [LARGE SCALE GENOMIC DNA]</scope>
    <source>
        <strain evidence="3 4">Enr8</strain>
    </source>
</reference>
<keyword evidence="2" id="KW-0472">Membrane</keyword>
<protein>
    <submittedName>
        <fullName evidence="3">Uncharacterized protein</fullName>
    </submittedName>
</protein>
<evidence type="ECO:0000256" key="1">
    <source>
        <dbReference type="SAM" id="MobiDB-lite"/>
    </source>
</evidence>
<name>A0A5C5VMV5_9BACT</name>
<keyword evidence="2" id="KW-0812">Transmembrane</keyword>
<feature type="region of interest" description="Disordered" evidence="1">
    <location>
        <begin position="412"/>
        <end position="431"/>
    </location>
</feature>
<feature type="compositionally biased region" description="Pro residues" evidence="1">
    <location>
        <begin position="466"/>
        <end position="475"/>
    </location>
</feature>
<keyword evidence="2" id="KW-1133">Transmembrane helix</keyword>
<proteinExistence type="predicted"/>
<organism evidence="3 4">
    <name type="scientific">Blastopirellula retiformator</name>
    <dbReference type="NCBI Taxonomy" id="2527970"/>
    <lineage>
        <taxon>Bacteria</taxon>
        <taxon>Pseudomonadati</taxon>
        <taxon>Planctomycetota</taxon>
        <taxon>Planctomycetia</taxon>
        <taxon>Pirellulales</taxon>
        <taxon>Pirellulaceae</taxon>
        <taxon>Blastopirellula</taxon>
    </lineage>
</organism>
<dbReference type="AlphaFoldDB" id="A0A5C5VMV5"/>